<feature type="region of interest" description="Disordered" evidence="2">
    <location>
        <begin position="599"/>
        <end position="734"/>
    </location>
</feature>
<dbReference type="OrthoDB" id="3268221at2759"/>
<organism evidence="3 4">
    <name type="scientific">Piloderma croceum (strain F 1598)</name>
    <dbReference type="NCBI Taxonomy" id="765440"/>
    <lineage>
        <taxon>Eukaryota</taxon>
        <taxon>Fungi</taxon>
        <taxon>Dikarya</taxon>
        <taxon>Basidiomycota</taxon>
        <taxon>Agaricomycotina</taxon>
        <taxon>Agaricomycetes</taxon>
        <taxon>Agaricomycetidae</taxon>
        <taxon>Atheliales</taxon>
        <taxon>Atheliaceae</taxon>
        <taxon>Piloderma</taxon>
    </lineage>
</organism>
<evidence type="ECO:0000256" key="2">
    <source>
        <dbReference type="SAM" id="MobiDB-lite"/>
    </source>
</evidence>
<dbReference type="Proteomes" id="UP000054166">
    <property type="component" value="Unassembled WGS sequence"/>
</dbReference>
<feature type="compositionally biased region" description="Basic residues" evidence="2">
    <location>
        <begin position="724"/>
        <end position="733"/>
    </location>
</feature>
<feature type="compositionally biased region" description="Low complexity" evidence="2">
    <location>
        <begin position="334"/>
        <end position="353"/>
    </location>
</feature>
<feature type="compositionally biased region" description="Polar residues" evidence="2">
    <location>
        <begin position="427"/>
        <end position="457"/>
    </location>
</feature>
<dbReference type="STRING" id="765440.A0A0C3EXE0"/>
<evidence type="ECO:0000313" key="4">
    <source>
        <dbReference type="Proteomes" id="UP000054166"/>
    </source>
</evidence>
<keyword evidence="1" id="KW-0175">Coiled coil</keyword>
<feature type="region of interest" description="Disordered" evidence="2">
    <location>
        <begin position="1"/>
        <end position="52"/>
    </location>
</feature>
<feature type="coiled-coil region" evidence="1">
    <location>
        <begin position="56"/>
        <end position="90"/>
    </location>
</feature>
<feature type="compositionally biased region" description="Low complexity" evidence="2">
    <location>
        <begin position="499"/>
        <end position="520"/>
    </location>
</feature>
<dbReference type="GO" id="GO:0003774">
    <property type="term" value="F:cytoskeletal motor activity"/>
    <property type="evidence" value="ECO:0007669"/>
    <property type="project" value="InterPro"/>
</dbReference>
<gene>
    <name evidence="3" type="ORF">PILCRDRAFT_825537</name>
</gene>
<reference evidence="4" key="2">
    <citation type="submission" date="2015-01" db="EMBL/GenBank/DDBJ databases">
        <title>Evolutionary Origins and Diversification of the Mycorrhizal Mutualists.</title>
        <authorList>
            <consortium name="DOE Joint Genome Institute"/>
            <consortium name="Mycorrhizal Genomics Consortium"/>
            <person name="Kohler A."/>
            <person name="Kuo A."/>
            <person name="Nagy L.G."/>
            <person name="Floudas D."/>
            <person name="Copeland A."/>
            <person name="Barry K.W."/>
            <person name="Cichocki N."/>
            <person name="Veneault-Fourrey C."/>
            <person name="LaButti K."/>
            <person name="Lindquist E.A."/>
            <person name="Lipzen A."/>
            <person name="Lundell T."/>
            <person name="Morin E."/>
            <person name="Murat C."/>
            <person name="Riley R."/>
            <person name="Ohm R."/>
            <person name="Sun H."/>
            <person name="Tunlid A."/>
            <person name="Henrissat B."/>
            <person name="Grigoriev I.V."/>
            <person name="Hibbett D.S."/>
            <person name="Martin F."/>
        </authorList>
    </citation>
    <scope>NUCLEOTIDE SEQUENCE [LARGE SCALE GENOMIC DNA]</scope>
    <source>
        <strain evidence="4">F 1598</strain>
    </source>
</reference>
<feature type="compositionally biased region" description="Acidic residues" evidence="2">
    <location>
        <begin position="291"/>
        <end position="301"/>
    </location>
</feature>
<evidence type="ECO:0000256" key="1">
    <source>
        <dbReference type="SAM" id="Coils"/>
    </source>
</evidence>
<feature type="compositionally biased region" description="Low complexity" evidence="2">
    <location>
        <begin position="656"/>
        <end position="680"/>
    </location>
</feature>
<dbReference type="PRINTS" id="PR01003">
    <property type="entry name" value="FLGFLIH"/>
</dbReference>
<evidence type="ECO:0000313" key="3">
    <source>
        <dbReference type="EMBL" id="KIM77185.1"/>
    </source>
</evidence>
<feature type="compositionally biased region" description="Low complexity" evidence="2">
    <location>
        <begin position="1"/>
        <end position="12"/>
    </location>
</feature>
<feature type="compositionally biased region" description="Polar residues" evidence="2">
    <location>
        <begin position="377"/>
        <end position="400"/>
    </location>
</feature>
<name>A0A0C3EXE0_PILCF</name>
<feature type="compositionally biased region" description="Polar residues" evidence="2">
    <location>
        <begin position="231"/>
        <end position="245"/>
    </location>
</feature>
<reference evidence="3 4" key="1">
    <citation type="submission" date="2014-04" db="EMBL/GenBank/DDBJ databases">
        <authorList>
            <consortium name="DOE Joint Genome Institute"/>
            <person name="Kuo A."/>
            <person name="Tarkka M."/>
            <person name="Buscot F."/>
            <person name="Kohler A."/>
            <person name="Nagy L.G."/>
            <person name="Floudas D."/>
            <person name="Copeland A."/>
            <person name="Barry K.W."/>
            <person name="Cichocki N."/>
            <person name="Veneault-Fourrey C."/>
            <person name="LaButti K."/>
            <person name="Lindquist E.A."/>
            <person name="Lipzen A."/>
            <person name="Lundell T."/>
            <person name="Morin E."/>
            <person name="Murat C."/>
            <person name="Sun H."/>
            <person name="Tunlid A."/>
            <person name="Henrissat B."/>
            <person name="Grigoriev I.V."/>
            <person name="Hibbett D.S."/>
            <person name="Martin F."/>
            <person name="Nordberg H.P."/>
            <person name="Cantor M.N."/>
            <person name="Hua S.X."/>
        </authorList>
    </citation>
    <scope>NUCLEOTIDE SEQUENCE [LARGE SCALE GENOMIC DNA]</scope>
    <source>
        <strain evidence="3 4">F 1598</strain>
    </source>
</reference>
<keyword evidence="4" id="KW-1185">Reference proteome</keyword>
<protein>
    <submittedName>
        <fullName evidence="3">Uncharacterized protein</fullName>
    </submittedName>
</protein>
<feature type="compositionally biased region" description="Polar residues" evidence="2">
    <location>
        <begin position="467"/>
        <end position="483"/>
    </location>
</feature>
<proteinExistence type="predicted"/>
<accession>A0A0C3EXE0</accession>
<dbReference type="EMBL" id="KN833027">
    <property type="protein sequence ID" value="KIM77185.1"/>
    <property type="molecule type" value="Genomic_DNA"/>
</dbReference>
<feature type="compositionally biased region" description="Basic and acidic residues" evidence="2">
    <location>
        <begin position="256"/>
        <end position="265"/>
    </location>
</feature>
<dbReference type="InterPro" id="IPR000563">
    <property type="entry name" value="Flag_FliH"/>
</dbReference>
<dbReference type="HOGENOM" id="CLU_021927_0_0_1"/>
<dbReference type="AlphaFoldDB" id="A0A0C3EXE0"/>
<feature type="coiled-coil region" evidence="1">
    <location>
        <begin position="119"/>
        <end position="174"/>
    </location>
</feature>
<dbReference type="InParanoid" id="A0A0C3EXE0"/>
<feature type="region of interest" description="Disordered" evidence="2">
    <location>
        <begin position="226"/>
        <end position="581"/>
    </location>
</feature>
<sequence>MDPDSSSSSTSPPSLPKPPSRRRIASSENRHSSSEPLTSPDRRSKRRSKDAIAGSIKELARLLGYQEREVKELQRMLYTVTEQLKNEKQRADSADRKALDAAHRFRNAENARIVSEQNATRTNEELRLYKVQLESAQKEIYRAQEVLSTVDHQRQQAEEEAARARTTARALKEEKLVQVAREEGRRLGLEEGIQRGRDLGYQEGRAEGYEQGRSRAEDMMGRMFYDEHGSPISQTPMHYSPPSSRHTQHVPPDNWIPERDIDARIRLPPPHEMTRPPVSRSPSPPLPPVPPEDENNDEEGEGSPALMIPAPNRHSMDHGYGSDAPRRPPRLPRRSSSPTSESSTRTSELEMLSVPPQYVSRRYDGDRLSVIPEANSAEGTPSQQTMRTSSTPVVQRQPSISEFVHVPSPRTADPQTSDYYRRPRSPSEASTHRSQGHSNNTTPNGRLSRSSSMNSVPEISIEPPSRPQSNSSREGLNTGSNFLSPADADRPVPLPTAPAPSASSRGPAASTPATGATIPIVLPDGQLPPGFIPSGPSLPATPASRLNGIYGSSPGGNATAAPGTSITDQIPGGFPSMGDQYMSLSSRRSFRDLSPVDAAADGMIPQPTTLPVIPPPSSKYPHLDDDDDDAVSSSSSSANTLTTPPPRRMRIRRRASASPYAAAPVSPGVAYPHGTESIGIPVPPPGSGSGGSRTPRSSDAREGGNYATPRTLNPALRPSESKHSLHSSKSHKHFDKEGYLDPAFLASSSAEDVNAGLGRSRR</sequence>